<comment type="caution">
    <text evidence="1">The sequence shown here is derived from an EMBL/GenBank/DDBJ whole genome shotgun (WGS) entry which is preliminary data.</text>
</comment>
<accession>A0ABQ2AAV5</accession>
<evidence type="ECO:0000313" key="2">
    <source>
        <dbReference type="Proteomes" id="UP000637774"/>
    </source>
</evidence>
<dbReference type="EMBL" id="BMGY01000029">
    <property type="protein sequence ID" value="GGH88059.1"/>
    <property type="molecule type" value="Genomic_DNA"/>
</dbReference>
<evidence type="ECO:0000313" key="1">
    <source>
        <dbReference type="EMBL" id="GGH88059.1"/>
    </source>
</evidence>
<proteinExistence type="predicted"/>
<sequence length="73" mass="8393">MSFRLDRTAFHAGTHAETEAYHRAQQPETLAERLRAAMYLNSVAFNFDINHPPRMDRTAFSCRAHAHRSVHNG</sequence>
<organism evidence="1 2">
    <name type="scientific">Hymenobacter frigidus</name>
    <dbReference type="NCBI Taxonomy" id="1524095"/>
    <lineage>
        <taxon>Bacteria</taxon>
        <taxon>Pseudomonadati</taxon>
        <taxon>Bacteroidota</taxon>
        <taxon>Cytophagia</taxon>
        <taxon>Cytophagales</taxon>
        <taxon>Hymenobacteraceae</taxon>
        <taxon>Hymenobacter</taxon>
    </lineage>
</organism>
<protein>
    <submittedName>
        <fullName evidence="1">Uncharacterized protein</fullName>
    </submittedName>
</protein>
<name>A0ABQ2AAV5_9BACT</name>
<keyword evidence="2" id="KW-1185">Reference proteome</keyword>
<dbReference type="RefSeq" id="WP_188562755.1">
    <property type="nucleotide sequence ID" value="NZ_BMGY01000029.1"/>
</dbReference>
<dbReference type="Proteomes" id="UP000637774">
    <property type="component" value="Unassembled WGS sequence"/>
</dbReference>
<gene>
    <name evidence="1" type="ORF">GCM10011495_28420</name>
</gene>
<reference evidence="2" key="1">
    <citation type="journal article" date="2019" name="Int. J. Syst. Evol. Microbiol.">
        <title>The Global Catalogue of Microorganisms (GCM) 10K type strain sequencing project: providing services to taxonomists for standard genome sequencing and annotation.</title>
        <authorList>
            <consortium name="The Broad Institute Genomics Platform"/>
            <consortium name="The Broad Institute Genome Sequencing Center for Infectious Disease"/>
            <person name="Wu L."/>
            <person name="Ma J."/>
        </authorList>
    </citation>
    <scope>NUCLEOTIDE SEQUENCE [LARGE SCALE GENOMIC DNA]</scope>
    <source>
        <strain evidence="2">CGMCC 1.14966</strain>
    </source>
</reference>